<keyword evidence="2" id="KW-1185">Reference proteome</keyword>
<sequence length="80" mass="8749">MCGFHQIFDHMKSIRALHRLGSPIRGSFGVVAATISADDSKIWGVFHPGCPSVCLSIREEIGDGMTLQIHYSGLHKGWAL</sequence>
<protein>
    <submittedName>
        <fullName evidence="1">Uncharacterized protein</fullName>
    </submittedName>
</protein>
<evidence type="ECO:0000313" key="1">
    <source>
        <dbReference type="EMBL" id="GHO99863.1"/>
    </source>
</evidence>
<gene>
    <name evidence="1" type="ORF">KSF_099110</name>
</gene>
<proteinExistence type="predicted"/>
<accession>A0A8J3N8N0</accession>
<dbReference type="Proteomes" id="UP000597444">
    <property type="component" value="Unassembled WGS sequence"/>
</dbReference>
<comment type="caution">
    <text evidence="1">The sequence shown here is derived from an EMBL/GenBank/DDBJ whole genome shotgun (WGS) entry which is preliminary data.</text>
</comment>
<evidence type="ECO:0000313" key="2">
    <source>
        <dbReference type="Proteomes" id="UP000597444"/>
    </source>
</evidence>
<organism evidence="1 2">
    <name type="scientific">Reticulibacter mediterranei</name>
    <dbReference type="NCBI Taxonomy" id="2778369"/>
    <lineage>
        <taxon>Bacteria</taxon>
        <taxon>Bacillati</taxon>
        <taxon>Chloroflexota</taxon>
        <taxon>Ktedonobacteria</taxon>
        <taxon>Ktedonobacterales</taxon>
        <taxon>Reticulibacteraceae</taxon>
        <taxon>Reticulibacter</taxon>
    </lineage>
</organism>
<dbReference type="EMBL" id="BNJK01000002">
    <property type="protein sequence ID" value="GHO99863.1"/>
    <property type="molecule type" value="Genomic_DNA"/>
</dbReference>
<dbReference type="AlphaFoldDB" id="A0A8J3N8N0"/>
<reference evidence="1" key="1">
    <citation type="submission" date="2020-10" db="EMBL/GenBank/DDBJ databases">
        <title>Taxonomic study of unclassified bacteria belonging to the class Ktedonobacteria.</title>
        <authorList>
            <person name="Yabe S."/>
            <person name="Wang C.M."/>
            <person name="Zheng Y."/>
            <person name="Sakai Y."/>
            <person name="Cavaletti L."/>
            <person name="Monciardini P."/>
            <person name="Donadio S."/>
        </authorList>
    </citation>
    <scope>NUCLEOTIDE SEQUENCE</scope>
    <source>
        <strain evidence="1">ID150040</strain>
    </source>
</reference>
<name>A0A8J3N8N0_9CHLR</name>